<name>A0ABS5AKQ6_9PSEU</name>
<organism evidence="4 5">
    <name type="scientific">Crossiella equi</name>
    <dbReference type="NCBI Taxonomy" id="130796"/>
    <lineage>
        <taxon>Bacteria</taxon>
        <taxon>Bacillati</taxon>
        <taxon>Actinomycetota</taxon>
        <taxon>Actinomycetes</taxon>
        <taxon>Pseudonocardiales</taxon>
        <taxon>Pseudonocardiaceae</taxon>
        <taxon>Crossiella</taxon>
    </lineage>
</organism>
<feature type="compositionally biased region" description="Gly residues" evidence="1">
    <location>
        <begin position="1"/>
        <end position="18"/>
    </location>
</feature>
<dbReference type="EMBL" id="JAGIOO010000001">
    <property type="protein sequence ID" value="MBP2477157.1"/>
    <property type="molecule type" value="Genomic_DNA"/>
</dbReference>
<dbReference type="Pfam" id="PF26056">
    <property type="entry name" value="DUF8017"/>
    <property type="match status" value="1"/>
</dbReference>
<feature type="region of interest" description="Disordered" evidence="1">
    <location>
        <begin position="59"/>
        <end position="94"/>
    </location>
</feature>
<dbReference type="InterPro" id="IPR058330">
    <property type="entry name" value="DUF8017"/>
</dbReference>
<comment type="caution">
    <text evidence="4">The sequence shown here is derived from an EMBL/GenBank/DDBJ whole genome shotgun (WGS) entry which is preliminary data.</text>
</comment>
<feature type="domain" description="DUF8017" evidence="3">
    <location>
        <begin position="92"/>
        <end position="264"/>
    </location>
</feature>
<evidence type="ECO:0000256" key="2">
    <source>
        <dbReference type="SAM" id="Phobius"/>
    </source>
</evidence>
<keyword evidence="2" id="KW-0472">Membrane</keyword>
<protein>
    <recommendedName>
        <fullName evidence="3">DUF8017 domain-containing protein</fullName>
    </recommendedName>
</protein>
<dbReference type="RefSeq" id="WP_143342381.1">
    <property type="nucleotide sequence ID" value="NZ_JAGIOO010000001.1"/>
</dbReference>
<keyword evidence="2" id="KW-0812">Transmembrane</keyword>
<evidence type="ECO:0000256" key="1">
    <source>
        <dbReference type="SAM" id="MobiDB-lite"/>
    </source>
</evidence>
<feature type="transmembrane region" description="Helical" evidence="2">
    <location>
        <begin position="35"/>
        <end position="56"/>
    </location>
</feature>
<accession>A0ABS5AKQ6</accession>
<evidence type="ECO:0000313" key="5">
    <source>
        <dbReference type="Proteomes" id="UP001519363"/>
    </source>
</evidence>
<feature type="compositionally biased region" description="Low complexity" evidence="1">
    <location>
        <begin position="59"/>
        <end position="93"/>
    </location>
</feature>
<dbReference type="Proteomes" id="UP001519363">
    <property type="component" value="Unassembled WGS sequence"/>
</dbReference>
<proteinExistence type="predicted"/>
<evidence type="ECO:0000259" key="3">
    <source>
        <dbReference type="Pfam" id="PF26056"/>
    </source>
</evidence>
<gene>
    <name evidence="4" type="ORF">JOF53_006029</name>
</gene>
<sequence>MTWSGDQGGSGGGYGGLGVFSEGTPEPPKNRTRTMIIAGLSLVIVVGLVMVVVLLVRGDDTPPAASPTTTASGTTGATRSGSPTGSSGASGASWVPITNADAGMTYEVPASWTRSKSGTRSTSGPILSGLAALHPYQCGQGEYTRAEVGSGKSDDTDMARAARELAKYVATKGYSVDKAEPKVTLEEPSNFTNGGVAGVMVVANATTTAASECNAPKGKVVALAMRGPRFTGMFVLDVSFEGKNAQYAPTEAEMKRILDSVRLAK</sequence>
<feature type="region of interest" description="Disordered" evidence="1">
    <location>
        <begin position="1"/>
        <end position="30"/>
    </location>
</feature>
<evidence type="ECO:0000313" key="4">
    <source>
        <dbReference type="EMBL" id="MBP2477157.1"/>
    </source>
</evidence>
<keyword evidence="5" id="KW-1185">Reference proteome</keyword>
<keyword evidence="2" id="KW-1133">Transmembrane helix</keyword>
<reference evidence="4 5" key="1">
    <citation type="submission" date="2021-03" db="EMBL/GenBank/DDBJ databases">
        <title>Sequencing the genomes of 1000 actinobacteria strains.</title>
        <authorList>
            <person name="Klenk H.-P."/>
        </authorList>
    </citation>
    <scope>NUCLEOTIDE SEQUENCE [LARGE SCALE GENOMIC DNA]</scope>
    <source>
        <strain evidence="4 5">DSM 44580</strain>
    </source>
</reference>